<dbReference type="PANTHER" id="PTHR36350">
    <property type="entry name" value="TRANSMEMBRANE PROTEIN"/>
    <property type="match status" value="1"/>
</dbReference>
<dbReference type="Pfam" id="PF13174">
    <property type="entry name" value="TPR_6"/>
    <property type="match status" value="1"/>
</dbReference>
<evidence type="ECO:0000313" key="3">
    <source>
        <dbReference type="Proteomes" id="UP001161247"/>
    </source>
</evidence>
<evidence type="ECO:0000313" key="2">
    <source>
        <dbReference type="EMBL" id="CAI9109193.1"/>
    </source>
</evidence>
<keyword evidence="1" id="KW-0802">TPR repeat</keyword>
<dbReference type="PROSITE" id="PS50005">
    <property type="entry name" value="TPR"/>
    <property type="match status" value="1"/>
</dbReference>
<feature type="repeat" description="TPR" evidence="1">
    <location>
        <begin position="260"/>
        <end position="293"/>
    </location>
</feature>
<sequence>MASSSLANFSLYAHSSLSRNLKTTPYRTSQISPNSSSISIIPFHNKNEKRPLCFSLKLQCTPARPTSILASKIDSLSSQKNISRTITEKILTLFLGSLIFAGSLGARTVLAQPVSEETSQSEHLEEKIEAQVDESEEEEMYVKLLERNPRDVDALKMVVNLKMKNGKTKEALGYVERLIKIQPNEMEWRLLQALCYEMMGQLGMAKKLFKDILKRRPLLLRALHGLAMAMHKNHEGPAVFEMLERALELARRETRVIEERNIKILIAQMYLVKGDLEEALEKFQILIDENPRDFRPYLCQGIVFSLLNKGKEAQERFEIYQSLVPEGFPQRKFLDDVMLAAKTEPRHKLEKDLQG</sequence>
<dbReference type="SUPFAM" id="SSF48452">
    <property type="entry name" value="TPR-like"/>
    <property type="match status" value="1"/>
</dbReference>
<name>A0AAV1DMS3_OLDCO</name>
<dbReference type="EMBL" id="OX459123">
    <property type="protein sequence ID" value="CAI9109193.1"/>
    <property type="molecule type" value="Genomic_DNA"/>
</dbReference>
<organism evidence="2 3">
    <name type="scientific">Oldenlandia corymbosa var. corymbosa</name>
    <dbReference type="NCBI Taxonomy" id="529605"/>
    <lineage>
        <taxon>Eukaryota</taxon>
        <taxon>Viridiplantae</taxon>
        <taxon>Streptophyta</taxon>
        <taxon>Embryophyta</taxon>
        <taxon>Tracheophyta</taxon>
        <taxon>Spermatophyta</taxon>
        <taxon>Magnoliopsida</taxon>
        <taxon>eudicotyledons</taxon>
        <taxon>Gunneridae</taxon>
        <taxon>Pentapetalae</taxon>
        <taxon>asterids</taxon>
        <taxon>lamiids</taxon>
        <taxon>Gentianales</taxon>
        <taxon>Rubiaceae</taxon>
        <taxon>Rubioideae</taxon>
        <taxon>Spermacoceae</taxon>
        <taxon>Hedyotis-Oldenlandia complex</taxon>
        <taxon>Oldenlandia</taxon>
    </lineage>
</organism>
<reference evidence="2" key="1">
    <citation type="submission" date="2023-03" db="EMBL/GenBank/DDBJ databases">
        <authorList>
            <person name="Julca I."/>
        </authorList>
    </citation>
    <scope>NUCLEOTIDE SEQUENCE</scope>
</reference>
<accession>A0AAV1DMS3</accession>
<dbReference type="Gene3D" id="1.25.40.10">
    <property type="entry name" value="Tetratricopeptide repeat domain"/>
    <property type="match status" value="2"/>
</dbReference>
<dbReference type="PANTHER" id="PTHR36350:SF3">
    <property type="entry name" value="TRANSMEMBRANE PROTEIN"/>
    <property type="match status" value="1"/>
</dbReference>
<dbReference type="SMART" id="SM00028">
    <property type="entry name" value="TPR"/>
    <property type="match status" value="4"/>
</dbReference>
<dbReference type="InterPro" id="IPR011990">
    <property type="entry name" value="TPR-like_helical_dom_sf"/>
</dbReference>
<dbReference type="AlphaFoldDB" id="A0AAV1DMS3"/>
<keyword evidence="3" id="KW-1185">Reference proteome</keyword>
<protein>
    <submittedName>
        <fullName evidence="2">OLC1v1008968C1</fullName>
    </submittedName>
</protein>
<gene>
    <name evidence="2" type="ORF">OLC1_LOCUS17138</name>
</gene>
<dbReference type="InterPro" id="IPR019734">
    <property type="entry name" value="TPR_rpt"/>
</dbReference>
<proteinExistence type="predicted"/>
<evidence type="ECO:0000256" key="1">
    <source>
        <dbReference type="PROSITE-ProRule" id="PRU00339"/>
    </source>
</evidence>
<dbReference type="Proteomes" id="UP001161247">
    <property type="component" value="Chromosome 6"/>
</dbReference>